<dbReference type="RefSeq" id="XP_033593467.1">
    <property type="nucleotide sequence ID" value="XM_033732799.1"/>
</dbReference>
<sequence length="370" mass="41138">MKAPSPLCLHSLRLLAFPCSRESTSYLQRRCYASIPDKPPPPPTSHGPPTLRNPAIQRPPPRPGSYLRSKRDDDEEFTPQPLSRPIGMPQPPQPGENSGLDQRTLRQKRDDFVDYDKHLAKRASMKQQIIKPYFRDWSNMRFHKGKVFVANELLFRARHALFFPNFFGRTLNKGAGAALETAGDGYGGLGRDTCEAMAGKVSVVSVVSNAWAQGQVDTFCGAKENAKLVEVLEGAKDVAQRVEINLEDNLLKWWVLRLFGLARLRRERSLEQQGRYFLVRRGVSDEMKEGIGLLNDKGGYVYLVDGEHKIRWAGSAIATETEKASMIAGLQRLISKAKGEKSTKGQKPRLEEAVAEVVGVEQKTAAAGGV</sequence>
<evidence type="ECO:0000256" key="1">
    <source>
        <dbReference type="SAM" id="MobiDB-lite"/>
    </source>
</evidence>
<dbReference type="Proteomes" id="UP000799767">
    <property type="component" value="Unassembled WGS sequence"/>
</dbReference>
<proteinExistence type="predicted"/>
<accession>A0A6A6Q322</accession>
<protein>
    <submittedName>
        <fullName evidence="2">ATP10 protein-domain-containing protein</fullName>
    </submittedName>
</protein>
<name>A0A6A6Q322_9PEZI</name>
<dbReference type="GeneID" id="54473801"/>
<dbReference type="Pfam" id="PF05176">
    <property type="entry name" value="ATP-synt_10"/>
    <property type="match status" value="1"/>
</dbReference>
<gene>
    <name evidence="2" type="ORF">BDY17DRAFT_292317</name>
</gene>
<organism evidence="2 3">
    <name type="scientific">Neohortaea acidophila</name>
    <dbReference type="NCBI Taxonomy" id="245834"/>
    <lineage>
        <taxon>Eukaryota</taxon>
        <taxon>Fungi</taxon>
        <taxon>Dikarya</taxon>
        <taxon>Ascomycota</taxon>
        <taxon>Pezizomycotina</taxon>
        <taxon>Dothideomycetes</taxon>
        <taxon>Dothideomycetidae</taxon>
        <taxon>Mycosphaerellales</taxon>
        <taxon>Teratosphaeriaceae</taxon>
        <taxon>Neohortaea</taxon>
    </lineage>
</organism>
<dbReference type="PANTHER" id="PTHR28106">
    <property type="entry name" value="MITOCHONDRIAL ATPASE COMPLEX SUBUNIT ATP10"/>
    <property type="match status" value="1"/>
</dbReference>
<dbReference type="GO" id="GO:0033615">
    <property type="term" value="P:mitochondrial proton-transporting ATP synthase complex assembly"/>
    <property type="evidence" value="ECO:0007669"/>
    <property type="project" value="TreeGrafter"/>
</dbReference>
<dbReference type="PANTHER" id="PTHR28106:SF1">
    <property type="entry name" value="MITOCHONDRIAL ATPASE COMPLEX SUBUNIT ATP10"/>
    <property type="match status" value="1"/>
</dbReference>
<dbReference type="OrthoDB" id="17089at2759"/>
<keyword evidence="3" id="KW-1185">Reference proteome</keyword>
<dbReference type="EMBL" id="MU001632">
    <property type="protein sequence ID" value="KAF2486898.1"/>
    <property type="molecule type" value="Genomic_DNA"/>
</dbReference>
<dbReference type="AlphaFoldDB" id="A0A6A6Q322"/>
<dbReference type="GO" id="GO:0005743">
    <property type="term" value="C:mitochondrial inner membrane"/>
    <property type="evidence" value="ECO:0007669"/>
    <property type="project" value="TreeGrafter"/>
</dbReference>
<feature type="compositionally biased region" description="Pro residues" evidence="1">
    <location>
        <begin position="37"/>
        <end position="46"/>
    </location>
</feature>
<reference evidence="2" key="1">
    <citation type="journal article" date="2020" name="Stud. Mycol.">
        <title>101 Dothideomycetes genomes: a test case for predicting lifestyles and emergence of pathogens.</title>
        <authorList>
            <person name="Haridas S."/>
            <person name="Albert R."/>
            <person name="Binder M."/>
            <person name="Bloem J."/>
            <person name="Labutti K."/>
            <person name="Salamov A."/>
            <person name="Andreopoulos B."/>
            <person name="Baker S."/>
            <person name="Barry K."/>
            <person name="Bills G."/>
            <person name="Bluhm B."/>
            <person name="Cannon C."/>
            <person name="Castanera R."/>
            <person name="Culley D."/>
            <person name="Daum C."/>
            <person name="Ezra D."/>
            <person name="Gonzalez J."/>
            <person name="Henrissat B."/>
            <person name="Kuo A."/>
            <person name="Liang C."/>
            <person name="Lipzen A."/>
            <person name="Lutzoni F."/>
            <person name="Magnuson J."/>
            <person name="Mondo S."/>
            <person name="Nolan M."/>
            <person name="Ohm R."/>
            <person name="Pangilinan J."/>
            <person name="Park H.-J."/>
            <person name="Ramirez L."/>
            <person name="Alfaro M."/>
            <person name="Sun H."/>
            <person name="Tritt A."/>
            <person name="Yoshinaga Y."/>
            <person name="Zwiers L.-H."/>
            <person name="Turgeon B."/>
            <person name="Goodwin S."/>
            <person name="Spatafora J."/>
            <person name="Crous P."/>
            <person name="Grigoriev I."/>
        </authorList>
    </citation>
    <scope>NUCLEOTIDE SEQUENCE</scope>
    <source>
        <strain evidence="2">CBS 113389</strain>
    </source>
</reference>
<feature type="region of interest" description="Disordered" evidence="1">
    <location>
        <begin position="32"/>
        <end position="105"/>
    </location>
</feature>
<evidence type="ECO:0000313" key="2">
    <source>
        <dbReference type="EMBL" id="KAF2486898.1"/>
    </source>
</evidence>
<dbReference type="InterPro" id="IPR007849">
    <property type="entry name" value="ATP10"/>
</dbReference>
<evidence type="ECO:0000313" key="3">
    <source>
        <dbReference type="Proteomes" id="UP000799767"/>
    </source>
</evidence>